<feature type="domain" description="WPP" evidence="5">
    <location>
        <begin position="14"/>
        <end position="83"/>
    </location>
</feature>
<dbReference type="GO" id="GO:0005634">
    <property type="term" value="C:nucleus"/>
    <property type="evidence" value="ECO:0007669"/>
    <property type="project" value="UniProtKB-SubCell"/>
</dbReference>
<proteinExistence type="predicted"/>
<dbReference type="GO" id="GO:0048527">
    <property type="term" value="P:lateral root development"/>
    <property type="evidence" value="ECO:0007669"/>
    <property type="project" value="InterPro"/>
</dbReference>
<reference evidence="6 7" key="1">
    <citation type="submission" date="2024-01" db="EMBL/GenBank/DDBJ databases">
        <title>A telomere-to-telomere, gap-free genome of sweet tea (Lithocarpus litseifolius).</title>
        <authorList>
            <person name="Zhou J."/>
        </authorList>
    </citation>
    <scope>NUCLEOTIDE SEQUENCE [LARGE SCALE GENOMIC DNA]</scope>
    <source>
        <strain evidence="6">Zhou-2022a</strain>
        <tissue evidence="6">Leaf</tissue>
    </source>
</reference>
<protein>
    <recommendedName>
        <fullName evidence="5">WPP domain-containing protein</fullName>
    </recommendedName>
</protein>
<name>A0AAW2BMF9_9ROSI</name>
<accession>A0AAW2BMF9</accession>
<dbReference type="EMBL" id="JAZDWU010000011">
    <property type="protein sequence ID" value="KAK9986967.1"/>
    <property type="molecule type" value="Genomic_DNA"/>
</dbReference>
<gene>
    <name evidence="6" type="ORF">SO802_031918</name>
</gene>
<keyword evidence="3" id="KW-0963">Cytoplasm</keyword>
<evidence type="ECO:0000256" key="3">
    <source>
        <dbReference type="ARBA" id="ARBA00022490"/>
    </source>
</evidence>
<dbReference type="PANTHER" id="PTHR34362:SF1">
    <property type="entry name" value="WPP DOMAIN-CONTAINING PROTEIN 1-RELATED"/>
    <property type="match status" value="1"/>
</dbReference>
<dbReference type="InterPro" id="IPR025265">
    <property type="entry name" value="WPP_dom"/>
</dbReference>
<dbReference type="Pfam" id="PF13943">
    <property type="entry name" value="WPP"/>
    <property type="match status" value="1"/>
</dbReference>
<comment type="subcellular location">
    <subcellularLocation>
        <location evidence="2">Cytoplasm</location>
    </subcellularLocation>
    <subcellularLocation>
        <location evidence="1">Nucleus</location>
    </subcellularLocation>
</comment>
<sequence length="101" mass="11471">MTLSFSLNTNTLVFNIWPPTQRTRNAMVARLVETLSKRYGTLPSDVASSAVRLIEEEAFSIAATSASAEGDDIEILQVYSREIRYCFFCHRRWNYVADSVT</sequence>
<dbReference type="Gene3D" id="1.10.246.200">
    <property type="entry name" value="WPP domain"/>
    <property type="match status" value="1"/>
</dbReference>
<evidence type="ECO:0000313" key="6">
    <source>
        <dbReference type="EMBL" id="KAK9986967.1"/>
    </source>
</evidence>
<dbReference type="AlphaFoldDB" id="A0AAW2BMF9"/>
<dbReference type="GO" id="GO:0000278">
    <property type="term" value="P:mitotic cell cycle"/>
    <property type="evidence" value="ECO:0007669"/>
    <property type="project" value="InterPro"/>
</dbReference>
<dbReference type="Proteomes" id="UP001459277">
    <property type="component" value="Unassembled WGS sequence"/>
</dbReference>
<evidence type="ECO:0000313" key="7">
    <source>
        <dbReference type="Proteomes" id="UP001459277"/>
    </source>
</evidence>
<keyword evidence="4" id="KW-0539">Nucleus</keyword>
<evidence type="ECO:0000256" key="2">
    <source>
        <dbReference type="ARBA" id="ARBA00004496"/>
    </source>
</evidence>
<evidence type="ECO:0000256" key="4">
    <source>
        <dbReference type="ARBA" id="ARBA00023242"/>
    </source>
</evidence>
<dbReference type="GO" id="GO:0005737">
    <property type="term" value="C:cytoplasm"/>
    <property type="evidence" value="ECO:0007669"/>
    <property type="project" value="UniProtKB-SubCell"/>
</dbReference>
<dbReference type="InterPro" id="IPR044692">
    <property type="entry name" value="WPP1/2/3"/>
</dbReference>
<organism evidence="6 7">
    <name type="scientific">Lithocarpus litseifolius</name>
    <dbReference type="NCBI Taxonomy" id="425828"/>
    <lineage>
        <taxon>Eukaryota</taxon>
        <taxon>Viridiplantae</taxon>
        <taxon>Streptophyta</taxon>
        <taxon>Embryophyta</taxon>
        <taxon>Tracheophyta</taxon>
        <taxon>Spermatophyta</taxon>
        <taxon>Magnoliopsida</taxon>
        <taxon>eudicotyledons</taxon>
        <taxon>Gunneridae</taxon>
        <taxon>Pentapetalae</taxon>
        <taxon>rosids</taxon>
        <taxon>fabids</taxon>
        <taxon>Fagales</taxon>
        <taxon>Fagaceae</taxon>
        <taxon>Lithocarpus</taxon>
    </lineage>
</organism>
<comment type="caution">
    <text evidence="6">The sequence shown here is derived from an EMBL/GenBank/DDBJ whole genome shotgun (WGS) entry which is preliminary data.</text>
</comment>
<keyword evidence="7" id="KW-1185">Reference proteome</keyword>
<dbReference type="PANTHER" id="PTHR34362">
    <property type="entry name" value="WPP DOMAIN-CONTAINING PROTEIN 1-RELATED"/>
    <property type="match status" value="1"/>
</dbReference>
<evidence type="ECO:0000256" key="1">
    <source>
        <dbReference type="ARBA" id="ARBA00004123"/>
    </source>
</evidence>
<evidence type="ECO:0000259" key="5">
    <source>
        <dbReference type="Pfam" id="PF13943"/>
    </source>
</evidence>
<dbReference type="InterPro" id="IPR038214">
    <property type="entry name" value="WPP_sf"/>
</dbReference>